<dbReference type="Proteomes" id="UP001445076">
    <property type="component" value="Unassembled WGS sequence"/>
</dbReference>
<keyword evidence="5" id="KW-1185">Reference proteome</keyword>
<feature type="region of interest" description="Disordered" evidence="1">
    <location>
        <begin position="1074"/>
        <end position="1113"/>
    </location>
</feature>
<accession>A0AAW0YFD5</accession>
<dbReference type="InterPro" id="IPR036465">
    <property type="entry name" value="vWFA_dom_sf"/>
</dbReference>
<feature type="non-terminal residue" evidence="4">
    <location>
        <position position="1"/>
    </location>
</feature>
<sequence>SVTVVVPVHWSTTSCSLAFNTTSIPTTPPAFTITRPHPVYVHTPWTLQVGGCGRPGRTIYLTPEYLDDRNYSYSLGDSGRLLVQEWAKYRWGVFEEYGHPGDPLYPAFHRTATHVHMPTSCSNVPVHGTMPACDDFRETTCRFTPSAANNDEVTSSLMYVHHLPHVTQFCDAATHQASPPTKHNGLCNHRPVWQVILQHPDFLYDSNPSGEATMNVTPVFTYVRQAPTRYVIVVENTAIMNEQKRWEFLRKAVRKLLVYDVPAGSEVGVVLFNEEARTKLPLAPTPSTLDERQRLATASMPRNPSTTQQGQRCIICGLEEAVVMLKSSGSSAGGVILLVTSGSPQPLSPYDIRQMSAVVTKGGVRVVPIVYPVTAVRDTKPTSGVEKLAQLSGTESFAVLDEGIGSDSKVSMMVALMDALYSALRIFIPHADKLPLLVHKQEFPGGTLSTSHGSFNIDNTLGGEVKFALTYYDLNHVGNTVNLINPHGRIMETLHMQEEDGDVNTIFITVTNAMAGEWKYNVENRADSHQSLCVRVLATPRTADTTTASTDAITLTSWTSNTASPINVSDVENPVVLYAQVLCGESPVVGARVEASLQRLGTNSTGSRYAPVTFLLLDNGSGDADTTRYDGVYSRYLPPQESPAARYTLSVSLGDNNGTARIILSPHVSSSTRQRPHPSNHMSYTGQVGPFGEHYARAHSYHPAWPRCCGSRVPYTSTLPIGNLFRSVTVGVIDLEGGQHSLAHIPPSRIGDLRAEVNVAAQKVTFYWTAPGDRLDHDQAMKYEVIFSRNAAATGQGSGEKTLEWETPKLVGTASSHDMAWGRHDGVYYLAMRAVSKTGVPGPWSNTAEFFMPHPSTTTEINTGGSTQGGVLGGRFGEIGVTTPQPSFLSTRNILAIVGAACGILIVILVMAVYYLLVVTRRRRHNQEKKSIEVLEPAATTTPAGCDTDSETDSITKPPPPPEARVVGEAEMTGKRSMSPIQSWPASTLLAEHERRHPHDTPEGGEAGGEMTLHQPDLGVPYMPTVHPAPPHPFYYHTPNGHYIEDNLPMDSGSMISTQPSESISVYKVDTNTNDNVRQQPSSMTATPISWEGGRRAGTMKVPPPTPPKPTLSAHLTLGGVAATPLGTERKRRNVTQV</sequence>
<dbReference type="CDD" id="cd00198">
    <property type="entry name" value="vWFA"/>
    <property type="match status" value="1"/>
</dbReference>
<feature type="compositionally biased region" description="Polar residues" evidence="1">
    <location>
        <begin position="1074"/>
        <end position="1088"/>
    </location>
</feature>
<dbReference type="InterPro" id="IPR013642">
    <property type="entry name" value="CLCA_N"/>
</dbReference>
<proteinExistence type="predicted"/>
<organism evidence="4 5">
    <name type="scientific">Cherax quadricarinatus</name>
    <name type="common">Australian red claw crayfish</name>
    <dbReference type="NCBI Taxonomy" id="27406"/>
    <lineage>
        <taxon>Eukaryota</taxon>
        <taxon>Metazoa</taxon>
        <taxon>Ecdysozoa</taxon>
        <taxon>Arthropoda</taxon>
        <taxon>Crustacea</taxon>
        <taxon>Multicrustacea</taxon>
        <taxon>Malacostraca</taxon>
        <taxon>Eumalacostraca</taxon>
        <taxon>Eucarida</taxon>
        <taxon>Decapoda</taxon>
        <taxon>Pleocyemata</taxon>
        <taxon>Astacidea</taxon>
        <taxon>Parastacoidea</taxon>
        <taxon>Parastacidae</taxon>
        <taxon>Cherax</taxon>
    </lineage>
</organism>
<dbReference type="Gene3D" id="3.40.50.410">
    <property type="entry name" value="von Willebrand factor, type A domain"/>
    <property type="match status" value="1"/>
</dbReference>
<dbReference type="InterPro" id="IPR002035">
    <property type="entry name" value="VWF_A"/>
</dbReference>
<dbReference type="PROSITE" id="PS50234">
    <property type="entry name" value="VWFA"/>
    <property type="match status" value="1"/>
</dbReference>
<name>A0AAW0YFD5_CHEQU</name>
<dbReference type="AlphaFoldDB" id="A0AAW0YFD5"/>
<keyword evidence="2" id="KW-0812">Transmembrane</keyword>
<keyword evidence="2" id="KW-0472">Membrane</keyword>
<evidence type="ECO:0000256" key="1">
    <source>
        <dbReference type="SAM" id="MobiDB-lite"/>
    </source>
</evidence>
<evidence type="ECO:0000256" key="2">
    <source>
        <dbReference type="SAM" id="Phobius"/>
    </source>
</evidence>
<keyword evidence="2" id="KW-1133">Transmembrane helix</keyword>
<feature type="compositionally biased region" description="Basic and acidic residues" evidence="1">
    <location>
        <begin position="991"/>
        <end position="1002"/>
    </location>
</feature>
<comment type="caution">
    <text evidence="4">The sequence shown here is derived from an EMBL/GenBank/DDBJ whole genome shotgun (WGS) entry which is preliminary data.</text>
</comment>
<feature type="region of interest" description="Disordered" evidence="1">
    <location>
        <begin position="930"/>
        <end position="1013"/>
    </location>
</feature>
<reference evidence="4 5" key="1">
    <citation type="journal article" date="2024" name="BMC Genomics">
        <title>Genome assembly of redclaw crayfish (Cherax quadricarinatus) provides insights into its immune adaptation and hypoxia tolerance.</title>
        <authorList>
            <person name="Liu Z."/>
            <person name="Zheng J."/>
            <person name="Li H."/>
            <person name="Fang K."/>
            <person name="Wang S."/>
            <person name="He J."/>
            <person name="Zhou D."/>
            <person name="Weng S."/>
            <person name="Chi M."/>
            <person name="Gu Z."/>
            <person name="He J."/>
            <person name="Li F."/>
            <person name="Wang M."/>
        </authorList>
    </citation>
    <scope>NUCLEOTIDE SEQUENCE [LARGE SCALE GENOMIC DNA]</scope>
    <source>
        <strain evidence="4">ZL_2023a</strain>
    </source>
</reference>
<dbReference type="Pfam" id="PF08434">
    <property type="entry name" value="CLCA"/>
    <property type="match status" value="1"/>
</dbReference>
<protein>
    <recommendedName>
        <fullName evidence="3">VWFA domain-containing protein</fullName>
    </recommendedName>
</protein>
<evidence type="ECO:0000313" key="4">
    <source>
        <dbReference type="EMBL" id="KAK8750357.1"/>
    </source>
</evidence>
<dbReference type="EMBL" id="JARKIK010000007">
    <property type="protein sequence ID" value="KAK8750357.1"/>
    <property type="molecule type" value="Genomic_DNA"/>
</dbReference>
<evidence type="ECO:0000259" key="3">
    <source>
        <dbReference type="PROSITE" id="PS50234"/>
    </source>
</evidence>
<dbReference type="SUPFAM" id="SSF53300">
    <property type="entry name" value="vWA-like"/>
    <property type="match status" value="1"/>
</dbReference>
<feature type="transmembrane region" description="Helical" evidence="2">
    <location>
        <begin position="894"/>
        <end position="917"/>
    </location>
</feature>
<gene>
    <name evidence="4" type="ORF">OTU49_014790</name>
</gene>
<evidence type="ECO:0000313" key="5">
    <source>
        <dbReference type="Proteomes" id="UP001445076"/>
    </source>
</evidence>
<feature type="domain" description="VWFA" evidence="3">
    <location>
        <begin position="229"/>
        <end position="424"/>
    </location>
</feature>
<dbReference type="GO" id="GO:0032991">
    <property type="term" value="C:protein-containing complex"/>
    <property type="evidence" value="ECO:0007669"/>
    <property type="project" value="UniProtKB-ARBA"/>
</dbReference>